<feature type="domain" description="NADP-dependent oxidoreductase" evidence="3">
    <location>
        <begin position="60"/>
        <end position="356"/>
    </location>
</feature>
<evidence type="ECO:0000259" key="3">
    <source>
        <dbReference type="Pfam" id="PF00248"/>
    </source>
</evidence>
<accession>A0ABQ3ZLY5</accession>
<reference evidence="4 5" key="1">
    <citation type="submission" date="2021-01" db="EMBL/GenBank/DDBJ databases">
        <title>Whole genome shotgun sequence of Actinoplanes humidus NBRC 14915.</title>
        <authorList>
            <person name="Komaki H."/>
            <person name="Tamura T."/>
        </authorList>
    </citation>
    <scope>NUCLEOTIDE SEQUENCE [LARGE SCALE GENOMIC DNA]</scope>
    <source>
        <strain evidence="4 5">NBRC 14915</strain>
    </source>
</reference>
<evidence type="ECO:0000256" key="2">
    <source>
        <dbReference type="SAM" id="MobiDB-lite"/>
    </source>
</evidence>
<dbReference type="SUPFAM" id="SSF51430">
    <property type="entry name" value="NAD(P)-linked oxidoreductase"/>
    <property type="match status" value="1"/>
</dbReference>
<proteinExistence type="predicted"/>
<comment type="caution">
    <text evidence="4">The sequence shown here is derived from an EMBL/GenBank/DDBJ whole genome shotgun (WGS) entry which is preliminary data.</text>
</comment>
<dbReference type="PANTHER" id="PTHR43364">
    <property type="entry name" value="NADH-SPECIFIC METHYLGLYOXAL REDUCTASE-RELATED"/>
    <property type="match status" value="1"/>
</dbReference>
<dbReference type="PANTHER" id="PTHR43364:SF4">
    <property type="entry name" value="NAD(P)-LINKED OXIDOREDUCTASE SUPERFAMILY PROTEIN"/>
    <property type="match status" value="1"/>
</dbReference>
<sequence>MRAWVAKTGIKKPSKPVLATQARTRPPQQSPTPQPRHKLKDMSEMTHRRLGASGLVVSTVGLGCNNFGRKLDLDGTQEVVDAALDAGITLFDTADIYGTPHGGSEELLGQALKGRRDQVVLATKFGMDMGGMNGADRGARGARSYIVRAVEASLRRLETDYIDLYQIHQPDEATPIDETLGALDDLVRAGKVRYLGNSNFAGWQIADADWTARGDGRTPFVSAQNQYSLLNRQVEDEVVPACERFGLGLLPFFPLDSGLLSGKYRRGQRPAAGTRLATERHQRWWDGADWDRIEALTEFGRERGHSLLDVAIAGLAAQPAVSSVIAGATSASQVQQNAAAGAWQLTADDVAELSRVLDA</sequence>
<dbReference type="InterPro" id="IPR050523">
    <property type="entry name" value="AKR_Detox_Biosynth"/>
</dbReference>
<protein>
    <submittedName>
        <fullName evidence="4">Oxidoreductase</fullName>
    </submittedName>
</protein>
<evidence type="ECO:0000256" key="1">
    <source>
        <dbReference type="ARBA" id="ARBA00023002"/>
    </source>
</evidence>
<name>A0ABQ3ZLY5_9ACTN</name>
<dbReference type="Pfam" id="PF00248">
    <property type="entry name" value="Aldo_ket_red"/>
    <property type="match status" value="1"/>
</dbReference>
<evidence type="ECO:0000313" key="4">
    <source>
        <dbReference type="EMBL" id="GIE19606.1"/>
    </source>
</evidence>
<evidence type="ECO:0000313" key="5">
    <source>
        <dbReference type="Proteomes" id="UP000603200"/>
    </source>
</evidence>
<dbReference type="Proteomes" id="UP000603200">
    <property type="component" value="Unassembled WGS sequence"/>
</dbReference>
<keyword evidence="1" id="KW-0560">Oxidoreductase</keyword>
<dbReference type="InterPro" id="IPR036812">
    <property type="entry name" value="NAD(P)_OxRdtase_dom_sf"/>
</dbReference>
<dbReference type="EMBL" id="BOMN01000031">
    <property type="protein sequence ID" value="GIE19606.1"/>
    <property type="molecule type" value="Genomic_DNA"/>
</dbReference>
<organism evidence="4 5">
    <name type="scientific">Winogradskya humida</name>
    <dbReference type="NCBI Taxonomy" id="113566"/>
    <lineage>
        <taxon>Bacteria</taxon>
        <taxon>Bacillati</taxon>
        <taxon>Actinomycetota</taxon>
        <taxon>Actinomycetes</taxon>
        <taxon>Micromonosporales</taxon>
        <taxon>Micromonosporaceae</taxon>
        <taxon>Winogradskya</taxon>
    </lineage>
</organism>
<feature type="region of interest" description="Disordered" evidence="2">
    <location>
        <begin position="1"/>
        <end position="42"/>
    </location>
</feature>
<dbReference type="InterPro" id="IPR023210">
    <property type="entry name" value="NADP_OxRdtase_dom"/>
</dbReference>
<dbReference type="Gene3D" id="3.20.20.100">
    <property type="entry name" value="NADP-dependent oxidoreductase domain"/>
    <property type="match status" value="1"/>
</dbReference>
<keyword evidence="5" id="KW-1185">Reference proteome</keyword>
<gene>
    <name evidence="4" type="ORF">Ahu01nite_027080</name>
</gene>